<accession>A0ABN8YII9</accession>
<gene>
    <name evidence="2" type="ORF">MRATA1EN1_LOCUS9369</name>
</gene>
<feature type="non-terminal residue" evidence="2">
    <location>
        <position position="1"/>
    </location>
</feature>
<name>A0ABN8YII9_RANTA</name>
<sequence length="244" mass="27278">MVFWMIFYPLCSYGFWNNKRYNLFIYAQERQERWKKSSTAPGKLWRNLKMQESKQPARSALSERRTGGDSAPRARVGDAAESGAPAPVCAPLRWGPQDAAGQAMTDASNRKEGFKKCRSATFSIDGYSFTIVANEAGDKTARPLARFSRSKSQNCLWNSLIDGLTGNVKEKPRPTIVHDPRPPEEILADELPPLDSPEALVKTSFRFGGLQLSLFLLVCVWSDFSPVGCIVSMPENYLLSLHLL</sequence>
<feature type="region of interest" description="Disordered" evidence="1">
    <location>
        <begin position="45"/>
        <end position="85"/>
    </location>
</feature>
<organism evidence="2 3">
    <name type="scientific">Rangifer tarandus platyrhynchus</name>
    <name type="common">Svalbard reindeer</name>
    <dbReference type="NCBI Taxonomy" id="3082113"/>
    <lineage>
        <taxon>Eukaryota</taxon>
        <taxon>Metazoa</taxon>
        <taxon>Chordata</taxon>
        <taxon>Craniata</taxon>
        <taxon>Vertebrata</taxon>
        <taxon>Euteleostomi</taxon>
        <taxon>Mammalia</taxon>
        <taxon>Eutheria</taxon>
        <taxon>Laurasiatheria</taxon>
        <taxon>Artiodactyla</taxon>
        <taxon>Ruminantia</taxon>
        <taxon>Pecora</taxon>
        <taxon>Cervidae</taxon>
        <taxon>Odocoileinae</taxon>
        <taxon>Rangifer</taxon>
    </lineage>
</organism>
<feature type="non-terminal residue" evidence="2">
    <location>
        <position position="244"/>
    </location>
</feature>
<evidence type="ECO:0000313" key="3">
    <source>
        <dbReference type="Proteomes" id="UP001176941"/>
    </source>
</evidence>
<evidence type="ECO:0000313" key="2">
    <source>
        <dbReference type="EMBL" id="CAI9160407.1"/>
    </source>
</evidence>
<reference evidence="2" key="1">
    <citation type="submission" date="2023-04" db="EMBL/GenBank/DDBJ databases">
        <authorList>
            <consortium name="ELIXIR-Norway"/>
        </authorList>
    </citation>
    <scope>NUCLEOTIDE SEQUENCE [LARGE SCALE GENOMIC DNA]</scope>
</reference>
<protein>
    <recommendedName>
        <fullName evidence="4">Calcium/calmodulin-dependent 3',5'-cyclic nucleotide phosphodiesterase 1C</fullName>
    </recommendedName>
</protein>
<keyword evidence="3" id="KW-1185">Reference proteome</keyword>
<proteinExistence type="predicted"/>
<dbReference type="EMBL" id="OX459938">
    <property type="protein sequence ID" value="CAI9160407.1"/>
    <property type="molecule type" value="Genomic_DNA"/>
</dbReference>
<evidence type="ECO:0000256" key="1">
    <source>
        <dbReference type="SAM" id="MobiDB-lite"/>
    </source>
</evidence>
<dbReference type="Proteomes" id="UP001176941">
    <property type="component" value="Chromosome 2"/>
</dbReference>
<evidence type="ECO:0008006" key="4">
    <source>
        <dbReference type="Google" id="ProtNLM"/>
    </source>
</evidence>